<dbReference type="Pfam" id="PF08263">
    <property type="entry name" value="LRRNT_2"/>
    <property type="match status" value="1"/>
</dbReference>
<reference evidence="15" key="1">
    <citation type="journal article" date="2020" name="Nat. Genet.">
        <title>Genomic diversifications of five Gossypium allopolyploid species and their impact on cotton improvement.</title>
        <authorList>
            <person name="Chen Z.J."/>
            <person name="Sreedasyam A."/>
            <person name="Ando A."/>
            <person name="Song Q."/>
            <person name="De Santiago L.M."/>
            <person name="Hulse-Kemp A.M."/>
            <person name="Ding M."/>
            <person name="Ye W."/>
            <person name="Kirkbride R.C."/>
            <person name="Jenkins J."/>
            <person name="Plott C."/>
            <person name="Lovell J."/>
            <person name="Lin Y.M."/>
            <person name="Vaughn R."/>
            <person name="Liu B."/>
            <person name="Simpson S."/>
            <person name="Scheffler B.E."/>
            <person name="Wen L."/>
            <person name="Saski C.A."/>
            <person name="Grover C.E."/>
            <person name="Hu G."/>
            <person name="Conover J.L."/>
            <person name="Carlson J.W."/>
            <person name="Shu S."/>
            <person name="Boston L.B."/>
            <person name="Williams M."/>
            <person name="Peterson D.G."/>
            <person name="McGee K."/>
            <person name="Jones D.C."/>
            <person name="Wendel J.F."/>
            <person name="Stelly D.M."/>
            <person name="Grimwood J."/>
            <person name="Schmutz J."/>
        </authorList>
    </citation>
    <scope>NUCLEOTIDE SEQUENCE [LARGE SCALE GENOMIC DNA]</scope>
    <source>
        <strain evidence="15">cv. 3-79</strain>
    </source>
</reference>
<evidence type="ECO:0000259" key="13">
    <source>
        <dbReference type="Pfam" id="PF08263"/>
    </source>
</evidence>
<dbReference type="FunFam" id="3.80.10.10:FF:000095">
    <property type="entry name" value="LRR receptor-like serine/threonine-protein kinase GSO1"/>
    <property type="match status" value="1"/>
</dbReference>
<evidence type="ECO:0000256" key="9">
    <source>
        <dbReference type="ARBA" id="ARBA00023136"/>
    </source>
</evidence>
<dbReference type="Gene3D" id="3.80.10.10">
    <property type="entry name" value="Ribonuclease Inhibitor"/>
    <property type="match status" value="5"/>
</dbReference>
<evidence type="ECO:0000256" key="8">
    <source>
        <dbReference type="ARBA" id="ARBA00022989"/>
    </source>
</evidence>
<dbReference type="InterPro" id="IPR046956">
    <property type="entry name" value="RLP23-like"/>
</dbReference>
<dbReference type="Proteomes" id="UP000327439">
    <property type="component" value="Unassembled WGS sequence"/>
</dbReference>
<evidence type="ECO:0000256" key="7">
    <source>
        <dbReference type="ARBA" id="ARBA00022737"/>
    </source>
</evidence>
<dbReference type="InterPro" id="IPR013210">
    <property type="entry name" value="LRR_N_plant-typ"/>
</dbReference>
<keyword evidence="4" id="KW-0433">Leucine-rich repeat</keyword>
<dbReference type="SUPFAM" id="SSF52047">
    <property type="entry name" value="RNI-like"/>
    <property type="match status" value="1"/>
</dbReference>
<evidence type="ECO:0000256" key="3">
    <source>
        <dbReference type="ARBA" id="ARBA00022475"/>
    </source>
</evidence>
<keyword evidence="15" id="KW-1185">Reference proteome</keyword>
<comment type="similarity">
    <text evidence="2">Belongs to the RLP family.</text>
</comment>
<dbReference type="SUPFAM" id="SSF52058">
    <property type="entry name" value="L domain-like"/>
    <property type="match status" value="2"/>
</dbReference>
<keyword evidence="6" id="KW-0732">Signal</keyword>
<feature type="transmembrane region" description="Helical" evidence="12">
    <location>
        <begin position="895"/>
        <end position="924"/>
    </location>
</feature>
<evidence type="ECO:0000256" key="6">
    <source>
        <dbReference type="ARBA" id="ARBA00022729"/>
    </source>
</evidence>
<comment type="subcellular location">
    <subcellularLocation>
        <location evidence="1">Cell membrane</location>
        <topology evidence="1">Single-pass type I membrane protein</topology>
    </subcellularLocation>
</comment>
<keyword evidence="5 12" id="KW-0812">Transmembrane</keyword>
<evidence type="ECO:0000256" key="1">
    <source>
        <dbReference type="ARBA" id="ARBA00004251"/>
    </source>
</evidence>
<dbReference type="Pfam" id="PF13855">
    <property type="entry name" value="LRR_8"/>
    <property type="match status" value="4"/>
</dbReference>
<dbReference type="PANTHER" id="PTHR48061">
    <property type="entry name" value="LEUCINE-RICH REPEAT RECEPTOR PROTEIN KINASE EMS1-LIKE-RELATED"/>
    <property type="match status" value="1"/>
</dbReference>
<proteinExistence type="inferred from homology"/>
<dbReference type="InterPro" id="IPR001611">
    <property type="entry name" value="Leu-rich_rpt"/>
</dbReference>
<feature type="domain" description="Leucine-rich repeat-containing N-terminal plant-type" evidence="13">
    <location>
        <begin position="5"/>
        <end position="48"/>
    </location>
</feature>
<keyword evidence="3" id="KW-1003">Cell membrane</keyword>
<dbReference type="OrthoDB" id="442066at2759"/>
<dbReference type="PRINTS" id="PR00019">
    <property type="entry name" value="LEURICHRPT"/>
</dbReference>
<evidence type="ECO:0000256" key="2">
    <source>
        <dbReference type="ARBA" id="ARBA00009592"/>
    </source>
</evidence>
<dbReference type="PROSITE" id="PS51450">
    <property type="entry name" value="LRR"/>
    <property type="match status" value="2"/>
</dbReference>
<evidence type="ECO:0000256" key="11">
    <source>
        <dbReference type="ARBA" id="ARBA00023180"/>
    </source>
</evidence>
<keyword evidence="9 12" id="KW-0472">Membrane</keyword>
<evidence type="ECO:0000256" key="5">
    <source>
        <dbReference type="ARBA" id="ARBA00022692"/>
    </source>
</evidence>
<sequence>MQCLDDQRAPLLQLQHHLYYAPNFTFSSNFDLWNVNTDCCSWEGVTCDAYGHVVGIDLSYRNLSGSFHSIFNLHRLQRLNLAGNNFNTTLFSYGFHKLKNLTHLNLSSSCFHGQIPVEISYLTRLVSLDLSYQDDCFWRNGYGYNSATLKLEKPNFKTFIKNLKFLTELYLDSVDISIQSAKWCETTSLVLSNLRVLSLSNCGLKGPLCSSLSRLSFLSKLILDGNPISYLPPNFLEISSRLVSLSLKNCNLSGHFPIEILLLPKIQSIDISLNFQLMGQLPEFPANNALQSLSLFYTNFSGKLPESIGNLKFLTNLELYDCNFFGPIPSSIANLSHLVNLYLGGNRLSDSIHSSLFTLPSLKTLYLGENQLVGKIDEFPNASSSLIQELDIGNNYLTGPIPKSILQLPRLEVLEIGENSFSSLKLDMFVQLKNLKDLDLSNVSLLIESDNRSLTFPQLESLSLRSCNLTEFPEFIKRQDKLVDLDLSNNHIHGVVPNWLWKSSLSSLHLSFNVIDFPKKLPLNDANFSFPMLRRLNLESCNISAFPEFLKSQENLEELDLSNNKISGAIPNWVWKKSLRYLYLANNHLSSLDQLLPNQSSTSSQTSSTRPICNLSQIKVFNAPHNNLSGTIPNCLGKMNDLYLLDLQGNNFSGMLPKFSKATQLSILKVSENRLEGKLPRSLVECTLLEVLDVGNNMMNDTFPFWLQKLPYLTVLILRENRFYGQIKHFKHKFVFPNLDVLDIASNQFSGELSINFLQATLTCLDLSSNSFHGRIPEEIKMLRSLKVLNLSYNSFSGEIPVAVQNLKDLESLDLSQNELSGKIPPQLTTLTFLEALNLSYNPLEGSIPQGNQFSTFSNDSYRGNPKLCGQPLSKKCNEDGLPVPPPPGEEEQSWLYALSTWKIVLIGYGSGLVAGLCIGYTVLNELGNKWVDKFKKHGKRNRRRSR</sequence>
<evidence type="ECO:0000313" key="14">
    <source>
        <dbReference type="EMBL" id="KAB1670448.1"/>
    </source>
</evidence>
<dbReference type="GO" id="GO:0005886">
    <property type="term" value="C:plasma membrane"/>
    <property type="evidence" value="ECO:0007669"/>
    <property type="project" value="UniProtKB-SubCell"/>
</dbReference>
<protein>
    <recommendedName>
        <fullName evidence="13">Leucine-rich repeat-containing N-terminal plant-type domain-containing protein</fullName>
    </recommendedName>
</protein>
<evidence type="ECO:0000313" key="15">
    <source>
        <dbReference type="Proteomes" id="UP000327439"/>
    </source>
</evidence>
<dbReference type="Pfam" id="PF00560">
    <property type="entry name" value="LRR_1"/>
    <property type="match status" value="4"/>
</dbReference>
<keyword evidence="7" id="KW-0677">Repeat</keyword>
<dbReference type="InterPro" id="IPR003591">
    <property type="entry name" value="Leu-rich_rpt_typical-subtyp"/>
</dbReference>
<dbReference type="InterPro" id="IPR032675">
    <property type="entry name" value="LRR_dom_sf"/>
</dbReference>
<gene>
    <name evidence="14" type="ORF">ES319_1Z166900v1</name>
</gene>
<dbReference type="PANTHER" id="PTHR48061:SF2">
    <property type="entry name" value="RECEPTOR LIKE PROTEIN 30-LIKE"/>
    <property type="match status" value="1"/>
</dbReference>
<evidence type="ECO:0000256" key="4">
    <source>
        <dbReference type="ARBA" id="ARBA00022614"/>
    </source>
</evidence>
<organism evidence="14 15">
    <name type="scientific">Gossypium barbadense</name>
    <name type="common">Sea Island cotton</name>
    <name type="synonym">Hibiscus barbadensis</name>
    <dbReference type="NCBI Taxonomy" id="3634"/>
    <lineage>
        <taxon>Eukaryota</taxon>
        <taxon>Viridiplantae</taxon>
        <taxon>Streptophyta</taxon>
        <taxon>Embryophyta</taxon>
        <taxon>Tracheophyta</taxon>
        <taxon>Spermatophyta</taxon>
        <taxon>Magnoliopsida</taxon>
        <taxon>eudicotyledons</taxon>
        <taxon>Gunneridae</taxon>
        <taxon>Pentapetalae</taxon>
        <taxon>rosids</taxon>
        <taxon>malvids</taxon>
        <taxon>Malvales</taxon>
        <taxon>Malvaceae</taxon>
        <taxon>Malvoideae</taxon>
        <taxon>Gossypium</taxon>
    </lineage>
</organism>
<keyword evidence="8 12" id="KW-1133">Transmembrane helix</keyword>
<accession>A0A5J5NEP8</accession>
<name>A0A5J5NEP8_GOSBA</name>
<dbReference type="EMBL" id="ML706497">
    <property type="protein sequence ID" value="KAB1670448.1"/>
    <property type="molecule type" value="Genomic_DNA"/>
</dbReference>
<evidence type="ECO:0000256" key="12">
    <source>
        <dbReference type="SAM" id="Phobius"/>
    </source>
</evidence>
<keyword evidence="11" id="KW-0325">Glycoprotein</keyword>
<evidence type="ECO:0000256" key="10">
    <source>
        <dbReference type="ARBA" id="ARBA00023170"/>
    </source>
</evidence>
<dbReference type="SMART" id="SM00369">
    <property type="entry name" value="LRR_TYP"/>
    <property type="match status" value="11"/>
</dbReference>
<dbReference type="FunFam" id="3.80.10.10:FF:000041">
    <property type="entry name" value="LRR receptor-like serine/threonine-protein kinase ERECTA"/>
    <property type="match status" value="1"/>
</dbReference>
<dbReference type="AlphaFoldDB" id="A0A5J5NEP8"/>
<keyword evidence="10" id="KW-0675">Receptor</keyword>